<dbReference type="Proteomes" id="UP000286134">
    <property type="component" value="Unassembled WGS sequence"/>
</dbReference>
<dbReference type="OrthoDB" id="3609879at2759"/>
<comment type="caution">
    <text evidence="1">The sequence shown here is derived from an EMBL/GenBank/DDBJ whole genome shotgun (WGS) entry which is preliminary data.</text>
</comment>
<organism evidence="1 2">
    <name type="scientific">Erysiphe neolycopersici</name>
    <dbReference type="NCBI Taxonomy" id="212602"/>
    <lineage>
        <taxon>Eukaryota</taxon>
        <taxon>Fungi</taxon>
        <taxon>Dikarya</taxon>
        <taxon>Ascomycota</taxon>
        <taxon>Pezizomycotina</taxon>
        <taxon>Leotiomycetes</taxon>
        <taxon>Erysiphales</taxon>
        <taxon>Erysiphaceae</taxon>
        <taxon>Erysiphe</taxon>
    </lineage>
</organism>
<accession>A0A420HIT2</accession>
<dbReference type="STRING" id="212602.A0A420HIT2"/>
<dbReference type="AlphaFoldDB" id="A0A420HIT2"/>
<gene>
    <name evidence="1" type="ORF">OnM2_075060</name>
</gene>
<evidence type="ECO:0000313" key="2">
    <source>
        <dbReference type="Proteomes" id="UP000286134"/>
    </source>
</evidence>
<keyword evidence="2" id="KW-1185">Reference proteome</keyword>
<protein>
    <submittedName>
        <fullName evidence="1">Uncharacterized protein</fullName>
    </submittedName>
</protein>
<proteinExistence type="predicted"/>
<evidence type="ECO:0000313" key="1">
    <source>
        <dbReference type="EMBL" id="RKF57313.1"/>
    </source>
</evidence>
<reference evidence="1 2" key="1">
    <citation type="journal article" date="2018" name="BMC Genomics">
        <title>Comparative genome analyses reveal sequence features reflecting distinct modes of host-adaptation between dicot and monocot powdery mildew.</title>
        <authorList>
            <person name="Wu Y."/>
            <person name="Ma X."/>
            <person name="Pan Z."/>
            <person name="Kale S.D."/>
            <person name="Song Y."/>
            <person name="King H."/>
            <person name="Zhang Q."/>
            <person name="Presley C."/>
            <person name="Deng X."/>
            <person name="Wei C.I."/>
            <person name="Xiao S."/>
        </authorList>
    </citation>
    <scope>NUCLEOTIDE SEQUENCE [LARGE SCALE GENOMIC DNA]</scope>
    <source>
        <strain evidence="1">UMSG2</strain>
    </source>
</reference>
<sequence>MSVHNTRSASQLRDFIDTNHIYVDGLDEDVIERIGEAAEKEPEEIFPSIVTKRKGKARRSLAPRFPSENNIPNIIDTQTPIYEEQRSLAGPSVSRLRPRLTESKLLSSC</sequence>
<dbReference type="EMBL" id="MCFK01007520">
    <property type="protein sequence ID" value="RKF57313.1"/>
    <property type="molecule type" value="Genomic_DNA"/>
</dbReference>
<name>A0A420HIT2_9PEZI</name>